<dbReference type="FunFam" id="2.30.30.40:FF:000219">
    <property type="entry name" value="NADPH oxidase organizer 1"/>
    <property type="match status" value="1"/>
</dbReference>
<evidence type="ECO:0000313" key="7">
    <source>
        <dbReference type="Proteomes" id="UP001591681"/>
    </source>
</evidence>
<feature type="compositionally biased region" description="Polar residues" evidence="3">
    <location>
        <begin position="317"/>
        <end position="326"/>
    </location>
</feature>
<feature type="compositionally biased region" description="Polar residues" evidence="3">
    <location>
        <begin position="386"/>
        <end position="406"/>
    </location>
</feature>
<dbReference type="PANTHER" id="PTHR15706">
    <property type="entry name" value="SH3 MULTIPLE DOMAIN"/>
    <property type="match status" value="1"/>
</dbReference>
<evidence type="ECO:0000256" key="2">
    <source>
        <dbReference type="PROSITE-ProRule" id="PRU00192"/>
    </source>
</evidence>
<feature type="compositionally biased region" description="Polar residues" evidence="3">
    <location>
        <begin position="333"/>
        <end position="342"/>
    </location>
</feature>
<dbReference type="SUPFAM" id="SSF50044">
    <property type="entry name" value="SH3-domain"/>
    <property type="match status" value="2"/>
</dbReference>
<dbReference type="PANTHER" id="PTHR15706:SF10">
    <property type="entry name" value="NADPH OXIDASE ORGANIZER 1"/>
    <property type="match status" value="1"/>
</dbReference>
<proteinExistence type="predicted"/>
<dbReference type="SMART" id="SM00326">
    <property type="entry name" value="SH3"/>
    <property type="match status" value="2"/>
</dbReference>
<reference evidence="6 7" key="1">
    <citation type="submission" date="2024-09" db="EMBL/GenBank/DDBJ databases">
        <title>A chromosome-level genome assembly of Gray's grenadier anchovy, Coilia grayii.</title>
        <authorList>
            <person name="Fu Z."/>
        </authorList>
    </citation>
    <scope>NUCLEOTIDE SEQUENCE [LARGE SCALE GENOMIC DNA]</scope>
    <source>
        <strain evidence="6">G4</strain>
        <tissue evidence="6">Muscle</tissue>
    </source>
</reference>
<evidence type="ECO:0000259" key="5">
    <source>
        <dbReference type="PROSITE" id="PS50195"/>
    </source>
</evidence>
<dbReference type="InterPro" id="IPR036871">
    <property type="entry name" value="PX_dom_sf"/>
</dbReference>
<feature type="domain" description="SH3" evidence="4">
    <location>
        <begin position="167"/>
        <end position="229"/>
    </location>
</feature>
<feature type="compositionally biased region" description="Low complexity" evidence="3">
    <location>
        <begin position="430"/>
        <end position="474"/>
    </location>
</feature>
<dbReference type="InterPro" id="IPR001683">
    <property type="entry name" value="PX_dom"/>
</dbReference>
<evidence type="ECO:0000259" key="4">
    <source>
        <dbReference type="PROSITE" id="PS50002"/>
    </source>
</evidence>
<dbReference type="AlphaFoldDB" id="A0ABD1IT44"/>
<dbReference type="Gene3D" id="3.30.1520.10">
    <property type="entry name" value="Phox-like domain"/>
    <property type="match status" value="1"/>
</dbReference>
<dbReference type="FunFam" id="2.30.30.40:FF:000233">
    <property type="entry name" value="NADPH oxidase organizer 1"/>
    <property type="match status" value="1"/>
</dbReference>
<keyword evidence="7" id="KW-1185">Reference proteome</keyword>
<evidence type="ECO:0000313" key="6">
    <source>
        <dbReference type="EMBL" id="KAL2078146.1"/>
    </source>
</evidence>
<dbReference type="CDD" id="cd12024">
    <property type="entry name" value="SH3_NoxO1_2"/>
    <property type="match status" value="1"/>
</dbReference>
<dbReference type="PROSITE" id="PS50195">
    <property type="entry name" value="PX"/>
    <property type="match status" value="1"/>
</dbReference>
<comment type="caution">
    <text evidence="6">The sequence shown here is derived from an EMBL/GenBank/DDBJ whole genome shotgun (WGS) entry which is preliminary data.</text>
</comment>
<dbReference type="InterPro" id="IPR036028">
    <property type="entry name" value="SH3-like_dom_sf"/>
</dbReference>
<dbReference type="InterPro" id="IPR035758">
    <property type="entry name" value="NoxO1_SH3_2"/>
</dbReference>
<evidence type="ECO:0008006" key="8">
    <source>
        <dbReference type="Google" id="ProtNLM"/>
    </source>
</evidence>
<protein>
    <recommendedName>
        <fullName evidence="8">NADPH oxidase organizer 1</fullName>
    </recommendedName>
</protein>
<dbReference type="Pfam" id="PF14604">
    <property type="entry name" value="SH3_9"/>
    <property type="match status" value="1"/>
</dbReference>
<feature type="compositionally biased region" description="Acidic residues" evidence="3">
    <location>
        <begin position="370"/>
        <end position="381"/>
    </location>
</feature>
<dbReference type="PROSITE" id="PS50002">
    <property type="entry name" value="SH3"/>
    <property type="match status" value="2"/>
</dbReference>
<feature type="domain" description="PX" evidence="5">
    <location>
        <begin position="1"/>
        <end position="125"/>
    </location>
</feature>
<dbReference type="EMBL" id="JBHFQA010000023">
    <property type="protein sequence ID" value="KAL2078146.1"/>
    <property type="molecule type" value="Genomic_DNA"/>
</dbReference>
<keyword evidence="1 2" id="KW-0728">SH3 domain</keyword>
<sequence>MEHQRFPTNVRIIGVMHKDTAKMFMASVVWSDRNEVVVYRSFKDFKKLHKQLKKKHPTTNPFRKADRTLPRFRVVKKNFQKKGLNNSLLRVKALEKYCTELLQCDPNVTQSSEVVQFFHPKDHDLEPEFAKNSVMIVPSDDLSEVRQEGAADPHEKRLSMGNITQPFMIQTYRTVAQYETKDTKSRPFKVDVNETLDVLMKDPKGWWLVENEQKCLAWFPAPYLEPCEEEEDDFDVTSSEDMLYCAARNYVSKNRDEVSVSIGAVVEVLRKSDDGWWLIRYNGRVGYVPSMYLQPYNNPFLGLQKRLYSSTFNLSSVTPVSSRNGTPQPPSVSPRSAMSGCSRSLEDLLEPRHVRPNGVPNAGIAGVQGVEEEEEEEEEVEAPGSRKSSISTGSDETDFSFSSSGSDAEAPVLSGPSPRQAEVADGRPDTGGASRGGAVSSSRSASPRSGSPTAGTPALASTTTTTNAAAVVAPPRVPPRPQAQEIFARCTTYTRKAAMASRARLLPQHIQIPTR</sequence>
<dbReference type="SMART" id="SM00312">
    <property type="entry name" value="PX"/>
    <property type="match status" value="1"/>
</dbReference>
<gene>
    <name evidence="6" type="ORF">ACEWY4_025831</name>
</gene>
<evidence type="ECO:0000256" key="3">
    <source>
        <dbReference type="SAM" id="MobiDB-lite"/>
    </source>
</evidence>
<dbReference type="InterPro" id="IPR001452">
    <property type="entry name" value="SH3_domain"/>
</dbReference>
<dbReference type="Pfam" id="PF00787">
    <property type="entry name" value="PX"/>
    <property type="match status" value="1"/>
</dbReference>
<organism evidence="6 7">
    <name type="scientific">Coilia grayii</name>
    <name type="common">Gray's grenadier anchovy</name>
    <dbReference type="NCBI Taxonomy" id="363190"/>
    <lineage>
        <taxon>Eukaryota</taxon>
        <taxon>Metazoa</taxon>
        <taxon>Chordata</taxon>
        <taxon>Craniata</taxon>
        <taxon>Vertebrata</taxon>
        <taxon>Euteleostomi</taxon>
        <taxon>Actinopterygii</taxon>
        <taxon>Neopterygii</taxon>
        <taxon>Teleostei</taxon>
        <taxon>Clupei</taxon>
        <taxon>Clupeiformes</taxon>
        <taxon>Clupeoidei</taxon>
        <taxon>Engraulidae</taxon>
        <taxon>Coilinae</taxon>
        <taxon>Coilia</taxon>
    </lineage>
</organism>
<dbReference type="Proteomes" id="UP001591681">
    <property type="component" value="Unassembled WGS sequence"/>
</dbReference>
<feature type="region of interest" description="Disordered" evidence="3">
    <location>
        <begin position="317"/>
        <end position="483"/>
    </location>
</feature>
<dbReference type="FunFam" id="3.30.1520.10:FF:000040">
    <property type="entry name" value="NADPH oxidase organizer 1"/>
    <property type="match status" value="1"/>
</dbReference>
<feature type="compositionally biased region" description="Basic and acidic residues" evidence="3">
    <location>
        <begin position="344"/>
        <end position="353"/>
    </location>
</feature>
<dbReference type="Gene3D" id="2.30.30.40">
    <property type="entry name" value="SH3 Domains"/>
    <property type="match status" value="2"/>
</dbReference>
<name>A0ABD1IT44_9TELE</name>
<dbReference type="SUPFAM" id="SSF64268">
    <property type="entry name" value="PX domain"/>
    <property type="match status" value="1"/>
</dbReference>
<evidence type="ECO:0000256" key="1">
    <source>
        <dbReference type="ARBA" id="ARBA00022443"/>
    </source>
</evidence>
<dbReference type="InterPro" id="IPR051228">
    <property type="entry name" value="NADPH_Oxidase/PX-Domain"/>
</dbReference>
<feature type="domain" description="SH3" evidence="4">
    <location>
        <begin position="239"/>
        <end position="298"/>
    </location>
</feature>
<accession>A0ABD1IT44</accession>